<evidence type="ECO:0000256" key="4">
    <source>
        <dbReference type="ARBA" id="ARBA00022692"/>
    </source>
</evidence>
<feature type="transmembrane region" description="Helical" evidence="7">
    <location>
        <begin position="426"/>
        <end position="446"/>
    </location>
</feature>
<evidence type="ECO:0000256" key="7">
    <source>
        <dbReference type="SAM" id="Phobius"/>
    </source>
</evidence>
<keyword evidence="6 7" id="KW-0472">Membrane</keyword>
<evidence type="ECO:0000313" key="9">
    <source>
        <dbReference type="EMBL" id="CAD9260439.1"/>
    </source>
</evidence>
<feature type="transmembrane region" description="Helical" evidence="7">
    <location>
        <begin position="61"/>
        <end position="80"/>
    </location>
</feature>
<feature type="domain" description="Major facilitator superfamily (MFS) profile" evidence="8">
    <location>
        <begin position="26"/>
        <end position="563"/>
    </location>
</feature>
<dbReference type="PANTHER" id="PTHR42718">
    <property type="entry name" value="MAJOR FACILITATOR SUPERFAMILY MULTIDRUG TRANSPORTER MFSC"/>
    <property type="match status" value="1"/>
</dbReference>
<dbReference type="Pfam" id="PF07690">
    <property type="entry name" value="MFS_1"/>
    <property type="match status" value="1"/>
</dbReference>
<keyword evidence="4 7" id="KW-0812">Transmembrane</keyword>
<proteinExistence type="predicted"/>
<feature type="transmembrane region" description="Helical" evidence="7">
    <location>
        <begin position="180"/>
        <end position="201"/>
    </location>
</feature>
<dbReference type="PANTHER" id="PTHR42718:SF46">
    <property type="entry name" value="BLR6921 PROTEIN"/>
    <property type="match status" value="1"/>
</dbReference>
<dbReference type="AlphaFoldDB" id="A0A7S1U9Q8"/>
<feature type="transmembrane region" description="Helical" evidence="7">
    <location>
        <begin position="466"/>
        <end position="484"/>
    </location>
</feature>
<sequence length="587" mass="61931">MGGGPALPDDGGARVDGPGGWCGWALFILVFSALFFMNMSLSVVMTVLPDIAEDFGTDVSAAIWVTIATNLLAVGMLPASGRLGDVLGHRRVWVAGMALRLCCLFASGSAPRLWVLVVSRALSGVGGALDEPSGTAMILRSFKYEQRPFFLGLSTAITAAAQPLGLVIGGFVAKYLGWRWLFYAPLIPMCFTFVFAVMLLYGPYSPLEAEPTPARSGFIPLAQEEGEPDEQDAGAAGLVEMVGDLEAASLGADDDFDELEAVLDVADGTAAGAAGASSRPGARAAGGESEGLKDFDVAGTMLFTTSIAVFLLFLNVAPTHGIASPTAIASGVLAPVLFAALYVVERRAAQPIIPLVLLNNKAVFNTLLAYTVMWMPYLATWLLLPLYMRDVKGLDEATVAALITVRPACNAIFNTVAGGLQRRKMLSTLSLIIIGSAFMTCGYVLLNVYLEYTSPAGESAHRGAGLWILQVCLTIMGTGVGLTFNATSSFVMNVSPEDRLANTFGVLRMVHQTSILVGYIVAQAIIGDVDPSLAGQVSPARYVTCARVILGMNMVYCLFPSWSLGFSEGKKAERDAASKGERLKSGD</sequence>
<evidence type="ECO:0000256" key="1">
    <source>
        <dbReference type="ARBA" id="ARBA00004651"/>
    </source>
</evidence>
<organism evidence="9">
    <name type="scientific">Phaeomonas parva</name>
    <dbReference type="NCBI Taxonomy" id="124430"/>
    <lineage>
        <taxon>Eukaryota</taxon>
        <taxon>Sar</taxon>
        <taxon>Stramenopiles</taxon>
        <taxon>Ochrophyta</taxon>
        <taxon>Pinguiophyceae</taxon>
        <taxon>Pinguiochrysidales</taxon>
        <taxon>Pinguiochrysidaceae</taxon>
        <taxon>Phaeomonas</taxon>
    </lineage>
</organism>
<gene>
    <name evidence="9" type="ORF">PPAR1163_LOCUS18817</name>
</gene>
<feature type="transmembrane region" description="Helical" evidence="7">
    <location>
        <begin position="364"/>
        <end position="384"/>
    </location>
</feature>
<protein>
    <recommendedName>
        <fullName evidence="8">Major facilitator superfamily (MFS) profile domain-containing protein</fullName>
    </recommendedName>
</protein>
<dbReference type="Gene3D" id="1.20.1250.20">
    <property type="entry name" value="MFS general substrate transporter like domains"/>
    <property type="match status" value="2"/>
</dbReference>
<feature type="transmembrane region" description="Helical" evidence="7">
    <location>
        <begin position="149"/>
        <end position="173"/>
    </location>
</feature>
<evidence type="ECO:0000259" key="8">
    <source>
        <dbReference type="PROSITE" id="PS50850"/>
    </source>
</evidence>
<dbReference type="InterPro" id="IPR020846">
    <property type="entry name" value="MFS_dom"/>
</dbReference>
<name>A0A7S1U9Q8_9STRA</name>
<feature type="transmembrane region" description="Helical" evidence="7">
    <location>
        <begin position="546"/>
        <end position="564"/>
    </location>
</feature>
<dbReference type="EMBL" id="HBGJ01029795">
    <property type="protein sequence ID" value="CAD9260439.1"/>
    <property type="molecule type" value="Transcribed_RNA"/>
</dbReference>
<feature type="transmembrane region" description="Helical" evidence="7">
    <location>
        <begin position="297"/>
        <end position="314"/>
    </location>
</feature>
<dbReference type="GO" id="GO:0005886">
    <property type="term" value="C:plasma membrane"/>
    <property type="evidence" value="ECO:0007669"/>
    <property type="project" value="UniProtKB-SubCell"/>
</dbReference>
<comment type="subcellular location">
    <subcellularLocation>
        <location evidence="1">Cell membrane</location>
        <topology evidence="1">Multi-pass membrane protein</topology>
    </subcellularLocation>
</comment>
<keyword evidence="3" id="KW-1003">Cell membrane</keyword>
<evidence type="ECO:0000256" key="2">
    <source>
        <dbReference type="ARBA" id="ARBA00022448"/>
    </source>
</evidence>
<evidence type="ECO:0000256" key="5">
    <source>
        <dbReference type="ARBA" id="ARBA00022989"/>
    </source>
</evidence>
<keyword evidence="5 7" id="KW-1133">Transmembrane helix</keyword>
<feature type="transmembrane region" description="Helical" evidence="7">
    <location>
        <begin position="326"/>
        <end position="344"/>
    </location>
</feature>
<dbReference type="InterPro" id="IPR036259">
    <property type="entry name" value="MFS_trans_sf"/>
</dbReference>
<dbReference type="SUPFAM" id="SSF103473">
    <property type="entry name" value="MFS general substrate transporter"/>
    <property type="match status" value="1"/>
</dbReference>
<reference evidence="9" key="1">
    <citation type="submission" date="2021-01" db="EMBL/GenBank/DDBJ databases">
        <authorList>
            <person name="Corre E."/>
            <person name="Pelletier E."/>
            <person name="Niang G."/>
            <person name="Scheremetjew M."/>
            <person name="Finn R."/>
            <person name="Kale V."/>
            <person name="Holt S."/>
            <person name="Cochrane G."/>
            <person name="Meng A."/>
            <person name="Brown T."/>
            <person name="Cohen L."/>
        </authorList>
    </citation>
    <scope>NUCLEOTIDE SEQUENCE</scope>
    <source>
        <strain evidence="9">CCMP2877</strain>
    </source>
</reference>
<dbReference type="InterPro" id="IPR011701">
    <property type="entry name" value="MFS"/>
</dbReference>
<keyword evidence="2" id="KW-0813">Transport</keyword>
<dbReference type="PROSITE" id="PS50850">
    <property type="entry name" value="MFS"/>
    <property type="match status" value="1"/>
</dbReference>
<evidence type="ECO:0000256" key="3">
    <source>
        <dbReference type="ARBA" id="ARBA00022475"/>
    </source>
</evidence>
<evidence type="ECO:0000256" key="6">
    <source>
        <dbReference type="ARBA" id="ARBA00023136"/>
    </source>
</evidence>
<feature type="transmembrane region" description="Helical" evidence="7">
    <location>
        <begin position="505"/>
        <end position="526"/>
    </location>
</feature>
<dbReference type="GO" id="GO:0022857">
    <property type="term" value="F:transmembrane transporter activity"/>
    <property type="evidence" value="ECO:0007669"/>
    <property type="project" value="InterPro"/>
</dbReference>
<accession>A0A7S1U9Q8</accession>
<feature type="transmembrane region" description="Helical" evidence="7">
    <location>
        <begin position="21"/>
        <end position="41"/>
    </location>
</feature>